<dbReference type="PANTHER" id="PTHR23150:SF19">
    <property type="entry name" value="FORMYLGLYCINE-GENERATING ENZYME"/>
    <property type="match status" value="1"/>
</dbReference>
<reference key="1">
    <citation type="submission" date="2017-08" db="EMBL/GenBank/DDBJ databases">
        <title>A dynamic microbial community with high functional redundancy inhabits the cold, oxic subseafloor aquifer.</title>
        <authorList>
            <person name="Tully B.J."/>
            <person name="Wheat C.G."/>
            <person name="Glazer B.T."/>
            <person name="Huber J.A."/>
        </authorList>
    </citation>
    <scope>NUCLEOTIDE SEQUENCE [LARGE SCALE GENOMIC DNA]</scope>
</reference>
<evidence type="ECO:0000259" key="2">
    <source>
        <dbReference type="Pfam" id="PF03781"/>
    </source>
</evidence>
<dbReference type="GO" id="GO:0120147">
    <property type="term" value="F:formylglycine-generating oxidase activity"/>
    <property type="evidence" value="ECO:0007669"/>
    <property type="project" value="TreeGrafter"/>
</dbReference>
<feature type="chain" id="PRO_5013060014" description="Sulfatase-modifying factor enzyme-like domain-containing protein" evidence="1">
    <location>
        <begin position="28"/>
        <end position="293"/>
    </location>
</feature>
<feature type="domain" description="Sulfatase-modifying factor enzyme-like" evidence="2">
    <location>
        <begin position="45"/>
        <end position="291"/>
    </location>
</feature>
<dbReference type="AlphaFoldDB" id="A0A2A4Z1F6"/>
<comment type="caution">
    <text evidence="3">The sequence shown here is derived from an EMBL/GenBank/DDBJ whole genome shotgun (WGS) entry which is preliminary data.</text>
</comment>
<reference evidence="3" key="2">
    <citation type="journal article" date="2018" name="ISME J.">
        <title>A dynamic microbial community with high functional redundancy inhabits the cold, oxic subseafloor aquifer.</title>
        <authorList>
            <person name="Tully B.J."/>
            <person name="Wheat C.G."/>
            <person name="Glazer B.T."/>
            <person name="Huber J.A."/>
        </authorList>
    </citation>
    <scope>NUCLEOTIDE SEQUENCE</scope>
    <source>
        <strain evidence="3">NORP83</strain>
    </source>
</reference>
<name>A0A2A4Z1F6_9PROT</name>
<protein>
    <recommendedName>
        <fullName evidence="2">Sulfatase-modifying factor enzyme-like domain-containing protein</fullName>
    </recommendedName>
</protein>
<feature type="signal peptide" evidence="1">
    <location>
        <begin position="1"/>
        <end position="27"/>
    </location>
</feature>
<keyword evidence="1" id="KW-0732">Signal</keyword>
<dbReference type="InterPro" id="IPR005532">
    <property type="entry name" value="SUMF_dom"/>
</dbReference>
<dbReference type="PANTHER" id="PTHR23150">
    <property type="entry name" value="SULFATASE MODIFYING FACTOR 1, 2"/>
    <property type="match status" value="1"/>
</dbReference>
<organism evidence="3">
    <name type="scientific">OCS116 cluster bacterium</name>
    <dbReference type="NCBI Taxonomy" id="2030921"/>
    <lineage>
        <taxon>Bacteria</taxon>
        <taxon>Pseudomonadati</taxon>
        <taxon>Pseudomonadota</taxon>
        <taxon>Alphaproteobacteria</taxon>
        <taxon>OCS116 cluster</taxon>
    </lineage>
</organism>
<dbReference type="SUPFAM" id="SSF56436">
    <property type="entry name" value="C-type lectin-like"/>
    <property type="match status" value="1"/>
</dbReference>
<dbReference type="Pfam" id="PF03781">
    <property type="entry name" value="FGE-sulfatase"/>
    <property type="match status" value="1"/>
</dbReference>
<proteinExistence type="predicted"/>
<accession>A0A2A4Z1F6</accession>
<dbReference type="InterPro" id="IPR051043">
    <property type="entry name" value="Sulfatase_Mod_Factor_Kinase"/>
</dbReference>
<dbReference type="InterPro" id="IPR042095">
    <property type="entry name" value="SUMF_sf"/>
</dbReference>
<dbReference type="EMBL" id="NVUS01000012">
    <property type="protein sequence ID" value="PCJ00396.1"/>
    <property type="molecule type" value="Genomic_DNA"/>
</dbReference>
<dbReference type="Gene3D" id="3.90.1580.10">
    <property type="entry name" value="paralog of FGE (formylglycine-generating enzyme)"/>
    <property type="match status" value="1"/>
</dbReference>
<gene>
    <name evidence="3" type="ORF">COB13_10280</name>
</gene>
<evidence type="ECO:0000313" key="3">
    <source>
        <dbReference type="EMBL" id="PCJ00396.1"/>
    </source>
</evidence>
<sequence length="293" mass="33390">MGIFRCLVLNTTMLMAVLTCFASQAFAKNAGDVRQDKFGVMQTYVPAGCFVMGASDEQITQAMRSNPPEWAAKEIKYEQPQHKICLSQAYWIDQTEVTNASFALFVSADAYTERKYWSADGWKWLQGEYIDILPYECIEIIADHPRVCITWYEAEAYAKWRGGRLPSEAEWEYAARGPQSYIYPWGDDWIADNAHVLGLEHPMKVGTLPQGKSWVSAYDMAGNAMEWVADWQTDGYYTNSPLDDPKGAVTGIFKTQKGGWWGSNIFVSRAAYKYYNDPPHYQDHHIGFRIVSD</sequence>
<dbReference type="InterPro" id="IPR016187">
    <property type="entry name" value="CTDL_fold"/>
</dbReference>
<evidence type="ECO:0000256" key="1">
    <source>
        <dbReference type="SAM" id="SignalP"/>
    </source>
</evidence>